<proteinExistence type="predicted"/>
<evidence type="ECO:0000313" key="1">
    <source>
        <dbReference type="EMBL" id="EBS2695323.1"/>
    </source>
</evidence>
<protein>
    <submittedName>
        <fullName evidence="1">Uncharacterized protein</fullName>
    </submittedName>
</protein>
<dbReference type="Proteomes" id="UP000839726">
    <property type="component" value="Unassembled WGS sequence"/>
</dbReference>
<name>A0A5U9KVZ0_SALNE</name>
<dbReference type="AlphaFoldDB" id="A0A5U9KVZ0"/>
<comment type="caution">
    <text evidence="1">The sequence shown here is derived from an EMBL/GenBank/DDBJ whole genome shotgun (WGS) entry which is preliminary data.</text>
</comment>
<organism evidence="1">
    <name type="scientific">Salmonella newport</name>
    <dbReference type="NCBI Taxonomy" id="108619"/>
    <lineage>
        <taxon>Bacteria</taxon>
        <taxon>Pseudomonadati</taxon>
        <taxon>Pseudomonadota</taxon>
        <taxon>Gammaproteobacteria</taxon>
        <taxon>Enterobacterales</taxon>
        <taxon>Enterobacteriaceae</taxon>
        <taxon>Salmonella</taxon>
    </lineage>
</organism>
<dbReference type="EMBL" id="AAGUYM010000033">
    <property type="protein sequence ID" value="EBS2695323.1"/>
    <property type="molecule type" value="Genomic_DNA"/>
</dbReference>
<sequence length="129" mass="15066">MNDVILYEKNKSMYFAIYVVLSLYSDFIYDVAHEFHNVAVHIIENEKCTEQAFQIQINNLFDDFDYYKKINGTGSEKIEDIDITDIKKKVMSAYDPAVKALIMKNLEANLRAKVDGPEYWKLKIINKSL</sequence>
<reference evidence="1" key="1">
    <citation type="submission" date="2018-07" db="EMBL/GenBank/DDBJ databases">
        <authorList>
            <person name="Ashton P.M."/>
            <person name="Dallman T."/>
            <person name="Nair S."/>
            <person name="De Pinna E."/>
            <person name="Peters T."/>
            <person name="Grant K."/>
        </authorList>
    </citation>
    <scope>NUCLEOTIDE SEQUENCE [LARGE SCALE GENOMIC DNA]</scope>
    <source>
        <strain evidence="1">436933</strain>
    </source>
</reference>
<gene>
    <name evidence="1" type="ORF">DRY71_21800</name>
</gene>
<accession>A0A5U9KVZ0</accession>